<evidence type="ECO:0000313" key="2">
    <source>
        <dbReference type="EMBL" id="CAL1411730.1"/>
    </source>
</evidence>
<keyword evidence="3" id="KW-1185">Reference proteome</keyword>
<accession>A0AAV2GR01</accession>
<dbReference type="AlphaFoldDB" id="A0AAV2GR01"/>
<protein>
    <submittedName>
        <fullName evidence="2">Uncharacterized protein</fullName>
    </submittedName>
</protein>
<name>A0AAV2GR01_9ROSI</name>
<feature type="region of interest" description="Disordered" evidence="1">
    <location>
        <begin position="32"/>
        <end position="76"/>
    </location>
</feature>
<sequence>MRSTWCHEVVAISRAGIRQVVEGEIKTSSWFMEAKGRTSTPSSHDRETRLNTNPTRHRGHQVPTSAKTEQGPQGDGYQLVTKAGQGTPRRFGARGQLAVTMAFTKAFTPGGYK</sequence>
<organism evidence="2 3">
    <name type="scientific">Linum trigynum</name>
    <dbReference type="NCBI Taxonomy" id="586398"/>
    <lineage>
        <taxon>Eukaryota</taxon>
        <taxon>Viridiplantae</taxon>
        <taxon>Streptophyta</taxon>
        <taxon>Embryophyta</taxon>
        <taxon>Tracheophyta</taxon>
        <taxon>Spermatophyta</taxon>
        <taxon>Magnoliopsida</taxon>
        <taxon>eudicotyledons</taxon>
        <taxon>Gunneridae</taxon>
        <taxon>Pentapetalae</taxon>
        <taxon>rosids</taxon>
        <taxon>fabids</taxon>
        <taxon>Malpighiales</taxon>
        <taxon>Linaceae</taxon>
        <taxon>Linum</taxon>
    </lineage>
</organism>
<reference evidence="2 3" key="1">
    <citation type="submission" date="2024-04" db="EMBL/GenBank/DDBJ databases">
        <authorList>
            <person name="Fracassetti M."/>
        </authorList>
    </citation>
    <scope>NUCLEOTIDE SEQUENCE [LARGE SCALE GENOMIC DNA]</scope>
</reference>
<evidence type="ECO:0000256" key="1">
    <source>
        <dbReference type="SAM" id="MobiDB-lite"/>
    </source>
</evidence>
<feature type="compositionally biased region" description="Polar residues" evidence="1">
    <location>
        <begin position="62"/>
        <end position="71"/>
    </location>
</feature>
<dbReference type="Proteomes" id="UP001497516">
    <property type="component" value="Chromosome 9"/>
</dbReference>
<gene>
    <name evidence="2" type="ORF">LTRI10_LOCUS51070</name>
</gene>
<dbReference type="EMBL" id="OZ034822">
    <property type="protein sequence ID" value="CAL1411730.1"/>
    <property type="molecule type" value="Genomic_DNA"/>
</dbReference>
<evidence type="ECO:0000313" key="3">
    <source>
        <dbReference type="Proteomes" id="UP001497516"/>
    </source>
</evidence>
<proteinExistence type="predicted"/>